<dbReference type="Proteomes" id="UP000221168">
    <property type="component" value="Unassembled WGS sequence"/>
</dbReference>
<sequence length="253" mass="27172">MSVILAGVDGCKAGWVAAVEAGGKAPDLIVSATFSGLIEQLGDGAIVAVDMPIGLPDRIGRGGRGPEQAIRPLLGGRQSSVFSIPSRTAVYAEPGPFVDWEAMRAARKRADRAARETSDPPRGLAFQAFTLFAKIREIDRLLLERPELRTQIFECHPELAFWRLNGERAMALPKKVKGRIDGPGMAERRALLVRCGLPEALVRQDPPAGAAEDDCLDAMACLMIARRHSAGSTQTFPDPPLADPFGIPICIRA</sequence>
<accession>A0A2G1QTC7</accession>
<proteinExistence type="predicted"/>
<dbReference type="RefSeq" id="WP_099302551.1">
    <property type="nucleotide sequence ID" value="NZ_PDVP01000001.1"/>
</dbReference>
<keyword evidence="2" id="KW-1185">Reference proteome</keyword>
<dbReference type="Pfam" id="PF04250">
    <property type="entry name" value="DUF429"/>
    <property type="match status" value="1"/>
</dbReference>
<dbReference type="EMBL" id="PDVP01000001">
    <property type="protein sequence ID" value="PHP68478.1"/>
    <property type="molecule type" value="Genomic_DNA"/>
</dbReference>
<evidence type="ECO:0000313" key="1">
    <source>
        <dbReference type="EMBL" id="PHP68478.1"/>
    </source>
</evidence>
<reference evidence="1 2" key="1">
    <citation type="submission" date="2017-10" db="EMBL/GenBank/DDBJ databases">
        <title>Sedimentibacterium mangrovi gen. nov., sp. nov., a novel member of family Phyllobacteriacea isolated from mangrove sediment.</title>
        <authorList>
            <person name="Liao H."/>
            <person name="Tian Y."/>
        </authorList>
    </citation>
    <scope>NUCLEOTIDE SEQUENCE [LARGE SCALE GENOMIC DNA]</scope>
    <source>
        <strain evidence="1 2">X9-2-2</strain>
    </source>
</reference>
<comment type="caution">
    <text evidence="1">The sequence shown here is derived from an EMBL/GenBank/DDBJ whole genome shotgun (WGS) entry which is preliminary data.</text>
</comment>
<dbReference type="OrthoDB" id="9811476at2"/>
<organism evidence="1 2">
    <name type="scientific">Zhengella mangrovi</name>
    <dbReference type="NCBI Taxonomy" id="1982044"/>
    <lineage>
        <taxon>Bacteria</taxon>
        <taxon>Pseudomonadati</taxon>
        <taxon>Pseudomonadota</taxon>
        <taxon>Alphaproteobacteria</taxon>
        <taxon>Hyphomicrobiales</taxon>
        <taxon>Notoacmeibacteraceae</taxon>
        <taxon>Zhengella</taxon>
    </lineage>
</organism>
<gene>
    <name evidence="1" type="ORF">CSC94_00255</name>
</gene>
<dbReference type="InterPro" id="IPR007362">
    <property type="entry name" value="DUF429"/>
</dbReference>
<name>A0A2G1QTC7_9HYPH</name>
<protein>
    <recommendedName>
        <fullName evidence="3">DUF429 domain-containing protein</fullName>
    </recommendedName>
</protein>
<dbReference type="AlphaFoldDB" id="A0A2G1QTC7"/>
<evidence type="ECO:0000313" key="2">
    <source>
        <dbReference type="Proteomes" id="UP000221168"/>
    </source>
</evidence>
<evidence type="ECO:0008006" key="3">
    <source>
        <dbReference type="Google" id="ProtNLM"/>
    </source>
</evidence>